<proteinExistence type="predicted"/>
<dbReference type="InterPro" id="IPR029731">
    <property type="entry name" value="OSGIN1/2"/>
</dbReference>
<evidence type="ECO:0000313" key="1">
    <source>
        <dbReference type="EMBL" id="PIC36935.1"/>
    </source>
</evidence>
<dbReference type="AlphaFoldDB" id="A0A2G5UBL9"/>
<organism evidence="1 2">
    <name type="scientific">Caenorhabditis nigoni</name>
    <dbReference type="NCBI Taxonomy" id="1611254"/>
    <lineage>
        <taxon>Eukaryota</taxon>
        <taxon>Metazoa</taxon>
        <taxon>Ecdysozoa</taxon>
        <taxon>Nematoda</taxon>
        <taxon>Chromadorea</taxon>
        <taxon>Rhabditida</taxon>
        <taxon>Rhabditina</taxon>
        <taxon>Rhabditomorpha</taxon>
        <taxon>Rhabditoidea</taxon>
        <taxon>Rhabditidae</taxon>
        <taxon>Peloderinae</taxon>
        <taxon>Caenorhabditis</taxon>
    </lineage>
</organism>
<comment type="caution">
    <text evidence="1">The sequence shown here is derived from an EMBL/GenBank/DDBJ whole genome shotgun (WGS) entry which is preliminary data.</text>
</comment>
<sequence length="71" mass="7719">MLSHSACCSSQNSTKFDTEVLIIGNGPAGIALSAFLSGMHPFYDPKHPHENVTVNEKLMANLDFSLIDQVQ</sequence>
<dbReference type="PANTHER" id="PTHR15192:SF8">
    <property type="entry name" value="FAD_NAD(P)-BINDING DOMAIN-CONTAINING PROTEIN"/>
    <property type="match status" value="1"/>
</dbReference>
<dbReference type="OrthoDB" id="412005at2759"/>
<keyword evidence="2" id="KW-1185">Reference proteome</keyword>
<name>A0A2G5UBL9_9PELO</name>
<protein>
    <submittedName>
        <fullName evidence="1">Uncharacterized protein</fullName>
    </submittedName>
</protein>
<dbReference type="STRING" id="1611254.A0A2G5UBL9"/>
<dbReference type="PANTHER" id="PTHR15192">
    <property type="entry name" value="PROTEIN CBG05349"/>
    <property type="match status" value="1"/>
</dbReference>
<gene>
    <name evidence="1" type="primary">Cni-F30B5.4</name>
    <name evidence="1" type="synonym">Cnig_chr_IV.g15746</name>
    <name evidence="1" type="ORF">B9Z55_015746</name>
</gene>
<dbReference type="EMBL" id="PDUG01000004">
    <property type="protein sequence ID" value="PIC36935.1"/>
    <property type="molecule type" value="Genomic_DNA"/>
</dbReference>
<dbReference type="Proteomes" id="UP000230233">
    <property type="component" value="Chromosome IV"/>
</dbReference>
<reference evidence="2" key="1">
    <citation type="submission" date="2017-10" db="EMBL/GenBank/DDBJ databases">
        <title>Rapid genome shrinkage in a self-fertile nematode reveals novel sperm competition proteins.</title>
        <authorList>
            <person name="Yin D."/>
            <person name="Schwarz E.M."/>
            <person name="Thomas C.G."/>
            <person name="Felde R.L."/>
            <person name="Korf I.F."/>
            <person name="Cutter A.D."/>
            <person name="Schartner C.M."/>
            <person name="Ralston E.J."/>
            <person name="Meyer B.J."/>
            <person name="Haag E.S."/>
        </authorList>
    </citation>
    <scope>NUCLEOTIDE SEQUENCE [LARGE SCALE GENOMIC DNA]</scope>
    <source>
        <strain evidence="2">JU1422</strain>
    </source>
</reference>
<evidence type="ECO:0000313" key="2">
    <source>
        <dbReference type="Proteomes" id="UP000230233"/>
    </source>
</evidence>
<accession>A0A2G5UBL9</accession>